<sequence length="103" mass="11639">DNVQTALCSVPAQCPRVSATLHGNSTAIQEILDRVDHAFARLFHFKAVLHWYIGEGMEELDFVKAASNLHDLVAEYRHYRYASEAGFLMGRVPTIRKYSSSNK</sequence>
<dbReference type="STRING" id="1448315.A0A319D9L0"/>
<proteinExistence type="inferred from homology"/>
<keyword evidence="4" id="KW-0547">Nucleotide-binding</keyword>
<keyword evidence="3" id="KW-0493">Microtubule</keyword>
<evidence type="ECO:0000256" key="2">
    <source>
        <dbReference type="ARBA" id="ARBA00009636"/>
    </source>
</evidence>
<protein>
    <submittedName>
        <fullName evidence="7">Tubulin C-terminal domain-like protein</fullName>
    </submittedName>
</protein>
<keyword evidence="6" id="KW-0963">Cytoplasm</keyword>
<gene>
    <name evidence="7" type="ORF">BO82DRAFT_295661</name>
</gene>
<dbReference type="GO" id="GO:0007017">
    <property type="term" value="P:microtubule-based process"/>
    <property type="evidence" value="ECO:0007669"/>
    <property type="project" value="InterPro"/>
</dbReference>
<dbReference type="VEuPathDB" id="FungiDB:BO82DRAFT_295661"/>
<organism evidence="7 8">
    <name type="scientific">Aspergillus uvarum CBS 121591</name>
    <dbReference type="NCBI Taxonomy" id="1448315"/>
    <lineage>
        <taxon>Eukaryota</taxon>
        <taxon>Fungi</taxon>
        <taxon>Dikarya</taxon>
        <taxon>Ascomycota</taxon>
        <taxon>Pezizomycotina</taxon>
        <taxon>Eurotiomycetes</taxon>
        <taxon>Eurotiomycetidae</taxon>
        <taxon>Eurotiales</taxon>
        <taxon>Aspergillaceae</taxon>
        <taxon>Aspergillus</taxon>
        <taxon>Aspergillus subgen. Circumdati</taxon>
    </lineage>
</organism>
<accession>A0A319D9L0</accession>
<evidence type="ECO:0000313" key="7">
    <source>
        <dbReference type="EMBL" id="PYH76652.1"/>
    </source>
</evidence>
<dbReference type="GO" id="GO:0005525">
    <property type="term" value="F:GTP binding"/>
    <property type="evidence" value="ECO:0007669"/>
    <property type="project" value="UniProtKB-KW"/>
</dbReference>
<dbReference type="InterPro" id="IPR008280">
    <property type="entry name" value="Tub_FtsZ_C"/>
</dbReference>
<dbReference type="Proteomes" id="UP000248340">
    <property type="component" value="Unassembled WGS sequence"/>
</dbReference>
<dbReference type="OrthoDB" id="1662883at2759"/>
<dbReference type="PRINTS" id="PR01163">
    <property type="entry name" value="BETATUBULIN"/>
</dbReference>
<dbReference type="RefSeq" id="XP_025486852.1">
    <property type="nucleotide sequence ID" value="XM_025631874.1"/>
</dbReference>
<dbReference type="InterPro" id="IPR002453">
    <property type="entry name" value="Beta_tubulin"/>
</dbReference>
<dbReference type="InterPro" id="IPR023123">
    <property type="entry name" value="Tubulin_C"/>
</dbReference>
<comment type="similarity">
    <text evidence="2">Belongs to the tubulin family.</text>
</comment>
<dbReference type="PANTHER" id="PTHR36527">
    <property type="entry name" value="OS01G0282866 PROTEIN"/>
    <property type="match status" value="1"/>
</dbReference>
<evidence type="ECO:0000313" key="8">
    <source>
        <dbReference type="Proteomes" id="UP000248340"/>
    </source>
</evidence>
<dbReference type="SUPFAM" id="SSF55307">
    <property type="entry name" value="Tubulin C-terminal domain-like"/>
    <property type="match status" value="1"/>
</dbReference>
<feature type="non-terminal residue" evidence="7">
    <location>
        <position position="1"/>
    </location>
</feature>
<evidence type="ECO:0000256" key="6">
    <source>
        <dbReference type="ARBA" id="ARBA00023212"/>
    </source>
</evidence>
<dbReference type="GO" id="GO:0005874">
    <property type="term" value="C:microtubule"/>
    <property type="evidence" value="ECO:0007669"/>
    <property type="project" value="UniProtKB-KW"/>
</dbReference>
<evidence type="ECO:0000256" key="5">
    <source>
        <dbReference type="ARBA" id="ARBA00023134"/>
    </source>
</evidence>
<dbReference type="EMBL" id="KZ821753">
    <property type="protein sequence ID" value="PYH76652.1"/>
    <property type="molecule type" value="Genomic_DNA"/>
</dbReference>
<dbReference type="GeneID" id="37134615"/>
<keyword evidence="5" id="KW-0342">GTP-binding</keyword>
<dbReference type="AlphaFoldDB" id="A0A319D9L0"/>
<reference evidence="7 8" key="1">
    <citation type="submission" date="2016-12" db="EMBL/GenBank/DDBJ databases">
        <title>The genomes of Aspergillus section Nigri reveals drivers in fungal speciation.</title>
        <authorList>
            <consortium name="DOE Joint Genome Institute"/>
            <person name="Vesth T.C."/>
            <person name="Nybo J."/>
            <person name="Theobald S."/>
            <person name="Brandl J."/>
            <person name="Frisvad J.C."/>
            <person name="Nielsen K.F."/>
            <person name="Lyhne E.K."/>
            <person name="Kogle M.E."/>
            <person name="Kuo A."/>
            <person name="Riley R."/>
            <person name="Clum A."/>
            <person name="Nolan M."/>
            <person name="Lipzen A."/>
            <person name="Salamov A."/>
            <person name="Henrissat B."/>
            <person name="Wiebenga A."/>
            <person name="De Vries R.P."/>
            <person name="Grigoriev I.V."/>
            <person name="Mortensen U.H."/>
            <person name="Andersen M.R."/>
            <person name="Baker S.E."/>
        </authorList>
    </citation>
    <scope>NUCLEOTIDE SEQUENCE [LARGE SCALE GENOMIC DNA]</scope>
    <source>
        <strain evidence="7 8">CBS 121591</strain>
    </source>
</reference>
<comment type="subcellular location">
    <subcellularLocation>
        <location evidence="1">Cytoplasm</location>
        <location evidence="1">Cytoskeleton</location>
    </subcellularLocation>
</comment>
<evidence type="ECO:0000256" key="4">
    <source>
        <dbReference type="ARBA" id="ARBA00022741"/>
    </source>
</evidence>
<name>A0A319D9L0_9EURO</name>
<keyword evidence="6" id="KW-0206">Cytoskeleton</keyword>
<evidence type="ECO:0000256" key="1">
    <source>
        <dbReference type="ARBA" id="ARBA00004245"/>
    </source>
</evidence>
<dbReference type="PANTHER" id="PTHR36527:SF3">
    <property type="entry name" value="OS01G0282866 PROTEIN"/>
    <property type="match status" value="1"/>
</dbReference>
<dbReference type="GO" id="GO:0003924">
    <property type="term" value="F:GTPase activity"/>
    <property type="evidence" value="ECO:0007669"/>
    <property type="project" value="InterPro"/>
</dbReference>
<dbReference type="Gene3D" id="1.10.287.600">
    <property type="entry name" value="Helix hairpin bin"/>
    <property type="match status" value="1"/>
</dbReference>
<dbReference type="GO" id="GO:0005200">
    <property type="term" value="F:structural constituent of cytoskeleton"/>
    <property type="evidence" value="ECO:0007669"/>
    <property type="project" value="InterPro"/>
</dbReference>
<evidence type="ECO:0000256" key="3">
    <source>
        <dbReference type="ARBA" id="ARBA00022701"/>
    </source>
</evidence>
<keyword evidence="8" id="KW-1185">Reference proteome</keyword>